<dbReference type="Proteomes" id="UP000278006">
    <property type="component" value="Unassembled WGS sequence"/>
</dbReference>
<organism evidence="1 2">
    <name type="scientific">Corticibacter populi</name>
    <dbReference type="NCBI Taxonomy" id="1550736"/>
    <lineage>
        <taxon>Bacteria</taxon>
        <taxon>Pseudomonadati</taxon>
        <taxon>Pseudomonadota</taxon>
        <taxon>Betaproteobacteria</taxon>
        <taxon>Burkholderiales</taxon>
        <taxon>Comamonadaceae</taxon>
        <taxon>Corticibacter</taxon>
    </lineage>
</organism>
<gene>
    <name evidence="1" type="ORF">D8I35_08640</name>
</gene>
<dbReference type="SUPFAM" id="SSF50475">
    <property type="entry name" value="FMN-binding split barrel"/>
    <property type="match status" value="1"/>
</dbReference>
<accession>A0A3M6QU83</accession>
<dbReference type="Gene3D" id="2.30.110.10">
    <property type="entry name" value="Electron Transport, Fmn-binding Protein, Chain A"/>
    <property type="match status" value="1"/>
</dbReference>
<dbReference type="RefSeq" id="WP_122228126.1">
    <property type="nucleotide sequence ID" value="NZ_RDQO01000002.1"/>
</dbReference>
<dbReference type="PIRSF" id="PIRSF010372">
    <property type="entry name" value="PaiB"/>
    <property type="match status" value="1"/>
</dbReference>
<dbReference type="PANTHER" id="PTHR35802">
    <property type="entry name" value="PROTEASE SYNTHASE AND SPORULATION PROTEIN PAI 2"/>
    <property type="match status" value="1"/>
</dbReference>
<reference evidence="1 2" key="1">
    <citation type="submission" date="2018-10" db="EMBL/GenBank/DDBJ databases">
        <title>Draft genome of Cortibacter populi DSM10536.</title>
        <authorList>
            <person name="Bernier A.-M."/>
            <person name="Bernard K."/>
        </authorList>
    </citation>
    <scope>NUCLEOTIDE SEQUENCE [LARGE SCALE GENOMIC DNA]</scope>
    <source>
        <strain evidence="1 2">DSM 105136</strain>
    </source>
</reference>
<keyword evidence="2" id="KW-1185">Reference proteome</keyword>
<dbReference type="OrthoDB" id="9794948at2"/>
<dbReference type="InterPro" id="IPR007396">
    <property type="entry name" value="TR_PAI2-type"/>
</dbReference>
<evidence type="ECO:0000313" key="1">
    <source>
        <dbReference type="EMBL" id="RMX06576.1"/>
    </source>
</evidence>
<evidence type="ECO:0000313" key="2">
    <source>
        <dbReference type="Proteomes" id="UP000278006"/>
    </source>
</evidence>
<dbReference type="AlphaFoldDB" id="A0A3M6QU83"/>
<protein>
    <submittedName>
        <fullName evidence="1">FMN-binding negative transcriptional regulator</fullName>
    </submittedName>
</protein>
<name>A0A3M6QU83_9BURK</name>
<sequence>MHVPAKFDESEVDVLHQLMRAQPLATLVTLSPGGIEANHIPLHLSQEGDGSGVLRGHVAKANPLWHEHPQEAEVLAIFHGPQAYITPSWYPTKAVPTWNYAVAHAYGPLRTIHDPAWLLQQLESLTDHSETAFAERWQVADAPQDYVEKQLRAIVGIEIPIRRLIGKYKVSQNQPEKNQAGVYQGLRATGQAAAQDMAALVQSKGAF</sequence>
<proteinExistence type="predicted"/>
<dbReference type="PANTHER" id="PTHR35802:SF1">
    <property type="entry name" value="PROTEASE SYNTHASE AND SPORULATION PROTEIN PAI 2"/>
    <property type="match status" value="1"/>
</dbReference>
<dbReference type="Pfam" id="PF04299">
    <property type="entry name" value="FMN_bind_2"/>
    <property type="match status" value="1"/>
</dbReference>
<dbReference type="EMBL" id="RDQO01000002">
    <property type="protein sequence ID" value="RMX06576.1"/>
    <property type="molecule type" value="Genomic_DNA"/>
</dbReference>
<dbReference type="InterPro" id="IPR012349">
    <property type="entry name" value="Split_barrel_FMN-bd"/>
</dbReference>
<comment type="caution">
    <text evidence="1">The sequence shown here is derived from an EMBL/GenBank/DDBJ whole genome shotgun (WGS) entry which is preliminary data.</text>
</comment>